<organism evidence="6 7">
    <name type="scientific">Capsicum annuum</name>
    <name type="common">Capsicum pepper</name>
    <dbReference type="NCBI Taxonomy" id="4072"/>
    <lineage>
        <taxon>Eukaryota</taxon>
        <taxon>Viridiplantae</taxon>
        <taxon>Streptophyta</taxon>
        <taxon>Embryophyta</taxon>
        <taxon>Tracheophyta</taxon>
        <taxon>Spermatophyta</taxon>
        <taxon>Magnoliopsida</taxon>
        <taxon>eudicotyledons</taxon>
        <taxon>Gunneridae</taxon>
        <taxon>Pentapetalae</taxon>
        <taxon>asterids</taxon>
        <taxon>lamiids</taxon>
        <taxon>Solanales</taxon>
        <taxon>Solanaceae</taxon>
        <taxon>Solanoideae</taxon>
        <taxon>Capsiceae</taxon>
        <taxon>Capsicum</taxon>
    </lineage>
</organism>
<dbReference type="InterPro" id="IPR038765">
    <property type="entry name" value="Papain-like_cys_pep_sf"/>
</dbReference>
<proteinExistence type="inferred from homology"/>
<dbReference type="Pfam" id="PF02902">
    <property type="entry name" value="Peptidase_C48"/>
    <property type="match status" value="1"/>
</dbReference>
<evidence type="ECO:0000313" key="6">
    <source>
        <dbReference type="EMBL" id="PHT65616.1"/>
    </source>
</evidence>
<dbReference type="Gramene" id="PHT65616">
    <property type="protein sequence ID" value="PHT65616"/>
    <property type="gene ID" value="T459_30041"/>
</dbReference>
<keyword evidence="3" id="KW-0378">Hydrolase</keyword>
<reference evidence="6 7" key="1">
    <citation type="journal article" date="2014" name="Nat. Genet.">
        <title>Genome sequence of the hot pepper provides insights into the evolution of pungency in Capsicum species.</title>
        <authorList>
            <person name="Kim S."/>
            <person name="Park M."/>
            <person name="Yeom S.I."/>
            <person name="Kim Y.M."/>
            <person name="Lee J.M."/>
            <person name="Lee H.A."/>
            <person name="Seo E."/>
            <person name="Choi J."/>
            <person name="Cheong K."/>
            <person name="Kim K.T."/>
            <person name="Jung K."/>
            <person name="Lee G.W."/>
            <person name="Oh S.K."/>
            <person name="Bae C."/>
            <person name="Kim S.B."/>
            <person name="Lee H.Y."/>
            <person name="Kim S.Y."/>
            <person name="Kim M.S."/>
            <person name="Kang B.C."/>
            <person name="Jo Y.D."/>
            <person name="Yang H.B."/>
            <person name="Jeong H.J."/>
            <person name="Kang W.H."/>
            <person name="Kwon J.K."/>
            <person name="Shin C."/>
            <person name="Lim J.Y."/>
            <person name="Park J.H."/>
            <person name="Huh J.H."/>
            <person name="Kim J.S."/>
            <person name="Kim B.D."/>
            <person name="Cohen O."/>
            <person name="Paran I."/>
            <person name="Suh M.C."/>
            <person name="Lee S.B."/>
            <person name="Kim Y.K."/>
            <person name="Shin Y."/>
            <person name="Noh S.J."/>
            <person name="Park J."/>
            <person name="Seo Y.S."/>
            <person name="Kwon S.Y."/>
            <person name="Kim H.A."/>
            <person name="Park J.M."/>
            <person name="Kim H.J."/>
            <person name="Choi S.B."/>
            <person name="Bosland P.W."/>
            <person name="Reeves G."/>
            <person name="Jo S.H."/>
            <person name="Lee B.W."/>
            <person name="Cho H.T."/>
            <person name="Choi H.S."/>
            <person name="Lee M.S."/>
            <person name="Yu Y."/>
            <person name="Do Choi Y."/>
            <person name="Park B.S."/>
            <person name="van Deynze A."/>
            <person name="Ashrafi H."/>
            <person name="Hill T."/>
            <person name="Kim W.T."/>
            <person name="Pai H.S."/>
            <person name="Ahn H.K."/>
            <person name="Yeam I."/>
            <person name="Giovannoni J.J."/>
            <person name="Rose J.K."/>
            <person name="Sorensen I."/>
            <person name="Lee S.J."/>
            <person name="Kim R.W."/>
            <person name="Choi I.Y."/>
            <person name="Choi B.S."/>
            <person name="Lim J.S."/>
            <person name="Lee Y.H."/>
            <person name="Choi D."/>
        </authorList>
    </citation>
    <scope>NUCLEOTIDE SEQUENCE [LARGE SCALE GENOMIC DNA]</scope>
    <source>
        <strain evidence="7">cv. CM334</strain>
    </source>
</reference>
<feature type="domain" description="Ubiquitin-like protease family profile" evidence="5">
    <location>
        <begin position="184"/>
        <end position="284"/>
    </location>
</feature>
<dbReference type="SUPFAM" id="SSF54001">
    <property type="entry name" value="Cysteine proteinases"/>
    <property type="match status" value="1"/>
</dbReference>
<dbReference type="InterPro" id="IPR003653">
    <property type="entry name" value="Peptidase_C48_C"/>
</dbReference>
<comment type="similarity">
    <text evidence="1">Belongs to the peptidase C48 family.</text>
</comment>
<dbReference type="GO" id="GO:0006508">
    <property type="term" value="P:proteolysis"/>
    <property type="evidence" value="ECO:0007669"/>
    <property type="project" value="UniProtKB-KW"/>
</dbReference>
<dbReference type="EMBL" id="AYRZ02000012">
    <property type="protein sequence ID" value="PHT65616.1"/>
    <property type="molecule type" value="Genomic_DNA"/>
</dbReference>
<sequence length="287" mass="33460">MDDAGVEKSPQRFSPDVVQSSDKKFDDDEMATPLISKKFEVKILVGKFENWVNEVVTSGGGVAVEIRGSTAFQSNQTKDASDLQILISDELFQSINLNYVHSEPVVQDDFRQIDIWFYYLRKKSKYEPHITYKYNKVGCNFMNIVRTVIEVYSLDDPTLNVGGHEYHLNEYINEFRMHATIPWHIVDNIFISINIKGKHYWVLVVLSFSERYIFIYDSYESSDHYVVLLAEIEKLAEIIPLCLKACNFHENKAIDLDNHPRYKDKDMLNLFDMLFIEDFPQQPSESL</sequence>
<evidence type="ECO:0000256" key="3">
    <source>
        <dbReference type="ARBA" id="ARBA00022801"/>
    </source>
</evidence>
<evidence type="ECO:0000256" key="2">
    <source>
        <dbReference type="ARBA" id="ARBA00022670"/>
    </source>
</evidence>
<evidence type="ECO:0000256" key="1">
    <source>
        <dbReference type="ARBA" id="ARBA00005234"/>
    </source>
</evidence>
<keyword evidence="2" id="KW-0645">Protease</keyword>
<accession>A0A2G2Y777</accession>
<dbReference type="PANTHER" id="PTHR31470:SF40">
    <property type="entry name" value="UBIQUITIN-LIKE PROTEASE FAMILY PROFILE DOMAIN-CONTAINING PROTEIN"/>
    <property type="match status" value="1"/>
</dbReference>
<dbReference type="Gene3D" id="3.40.395.10">
    <property type="entry name" value="Adenoviral Proteinase, Chain A"/>
    <property type="match status" value="1"/>
</dbReference>
<reference evidence="6 7" key="2">
    <citation type="journal article" date="2017" name="Genome Biol.">
        <title>New reference genome sequences of hot pepper reveal the massive evolution of plant disease-resistance genes by retroduplication.</title>
        <authorList>
            <person name="Kim S."/>
            <person name="Park J."/>
            <person name="Yeom S.I."/>
            <person name="Kim Y.M."/>
            <person name="Seo E."/>
            <person name="Kim K.T."/>
            <person name="Kim M.S."/>
            <person name="Lee J.M."/>
            <person name="Cheong K."/>
            <person name="Shin H.S."/>
            <person name="Kim S.B."/>
            <person name="Han K."/>
            <person name="Lee J."/>
            <person name="Park M."/>
            <person name="Lee H.A."/>
            <person name="Lee H.Y."/>
            <person name="Lee Y."/>
            <person name="Oh S."/>
            <person name="Lee J.H."/>
            <person name="Choi E."/>
            <person name="Choi E."/>
            <person name="Lee S.E."/>
            <person name="Jeon J."/>
            <person name="Kim H."/>
            <person name="Choi G."/>
            <person name="Song H."/>
            <person name="Lee J."/>
            <person name="Lee S.C."/>
            <person name="Kwon J.K."/>
            <person name="Lee H.Y."/>
            <person name="Koo N."/>
            <person name="Hong Y."/>
            <person name="Kim R.W."/>
            <person name="Kang W.H."/>
            <person name="Huh J.H."/>
            <person name="Kang B.C."/>
            <person name="Yang T.J."/>
            <person name="Lee Y.H."/>
            <person name="Bennetzen J.L."/>
            <person name="Choi D."/>
        </authorList>
    </citation>
    <scope>NUCLEOTIDE SEQUENCE [LARGE SCALE GENOMIC DNA]</scope>
    <source>
        <strain evidence="7">cv. CM334</strain>
    </source>
</reference>
<comment type="caution">
    <text evidence="6">The sequence shown here is derived from an EMBL/GenBank/DDBJ whole genome shotgun (WGS) entry which is preliminary data.</text>
</comment>
<feature type="region of interest" description="Disordered" evidence="4">
    <location>
        <begin position="1"/>
        <end position="25"/>
    </location>
</feature>
<keyword evidence="7" id="KW-1185">Reference proteome</keyword>
<evidence type="ECO:0000259" key="5">
    <source>
        <dbReference type="Pfam" id="PF02902"/>
    </source>
</evidence>
<evidence type="ECO:0000256" key="4">
    <source>
        <dbReference type="SAM" id="MobiDB-lite"/>
    </source>
</evidence>
<name>A0A2G2Y777_CAPAN</name>
<gene>
    <name evidence="6" type="ORF">T459_30041</name>
</gene>
<feature type="compositionally biased region" description="Basic and acidic residues" evidence="4">
    <location>
        <begin position="1"/>
        <end position="10"/>
    </location>
</feature>
<dbReference type="GO" id="GO:0008234">
    <property type="term" value="F:cysteine-type peptidase activity"/>
    <property type="evidence" value="ECO:0007669"/>
    <property type="project" value="InterPro"/>
</dbReference>
<protein>
    <recommendedName>
        <fullName evidence="5">Ubiquitin-like protease family profile domain-containing protein</fullName>
    </recommendedName>
</protein>
<dbReference type="Proteomes" id="UP000222542">
    <property type="component" value="Unassembled WGS sequence"/>
</dbReference>
<dbReference type="AlphaFoldDB" id="A0A2G2Y777"/>
<evidence type="ECO:0000313" key="7">
    <source>
        <dbReference type="Proteomes" id="UP000222542"/>
    </source>
</evidence>
<dbReference type="PANTHER" id="PTHR31470">
    <property type="entry name" value="CYSTEINE PROTEINASES SUPERFAMILY PROTEIN-RELATED-RELATED"/>
    <property type="match status" value="1"/>
</dbReference>